<accession>A0ABT3TMA4</accession>
<feature type="signal peptide" evidence="2">
    <location>
        <begin position="1"/>
        <end position="20"/>
    </location>
</feature>
<protein>
    <submittedName>
        <fullName evidence="5">OmcA/MtrC family decaheme c-type cytochrome</fullName>
    </submittedName>
</protein>
<feature type="compositionally biased region" description="Low complexity" evidence="1">
    <location>
        <begin position="32"/>
        <end position="44"/>
    </location>
</feature>
<evidence type="ECO:0000256" key="2">
    <source>
        <dbReference type="SAM" id="SignalP"/>
    </source>
</evidence>
<dbReference type="NCBIfam" id="TIGR03507">
    <property type="entry name" value="decahem_SO1788"/>
    <property type="match status" value="1"/>
</dbReference>
<dbReference type="InterPro" id="IPR020014">
    <property type="entry name" value="Decahaem_cyt-c_OmcA/MtrC"/>
</dbReference>
<dbReference type="Pfam" id="PF22113">
    <property type="entry name" value="Mtrc-MtrF_II-IV_dom"/>
    <property type="match status" value="2"/>
</dbReference>
<evidence type="ECO:0000259" key="4">
    <source>
        <dbReference type="Pfam" id="PF22113"/>
    </source>
</evidence>
<feature type="region of interest" description="Disordered" evidence="1">
    <location>
        <begin position="24"/>
        <end position="54"/>
    </location>
</feature>
<feature type="domain" description="OmcA-like N-terminal" evidence="3">
    <location>
        <begin position="66"/>
        <end position="221"/>
    </location>
</feature>
<dbReference type="Gene3D" id="1.10.720.180">
    <property type="match status" value="1"/>
</dbReference>
<dbReference type="Proteomes" id="UP001143362">
    <property type="component" value="Unassembled WGS sequence"/>
</dbReference>
<dbReference type="EMBL" id="SHNN01000003">
    <property type="protein sequence ID" value="MCX2982529.1"/>
    <property type="molecule type" value="Genomic_DNA"/>
</dbReference>
<keyword evidence="2" id="KW-0732">Signal</keyword>
<name>A0ABT3TMA4_9GAMM</name>
<dbReference type="PROSITE" id="PS51257">
    <property type="entry name" value="PROKAR_LIPOPROTEIN"/>
    <property type="match status" value="1"/>
</dbReference>
<reference evidence="5" key="1">
    <citation type="submission" date="2019-02" db="EMBL/GenBank/DDBJ databases">
        <authorList>
            <person name="Li S.-H."/>
        </authorList>
    </citation>
    <scope>NUCLEOTIDE SEQUENCE</scope>
    <source>
        <strain evidence="5">IMCC14734</strain>
    </source>
</reference>
<proteinExistence type="predicted"/>
<dbReference type="RefSeq" id="WP_279246542.1">
    <property type="nucleotide sequence ID" value="NZ_SHNN01000003.1"/>
</dbReference>
<gene>
    <name evidence="5" type="ORF">EYC98_16830</name>
</gene>
<dbReference type="InterPro" id="IPR036280">
    <property type="entry name" value="Multihaem_cyt_sf"/>
</dbReference>
<keyword evidence="6" id="KW-1185">Reference proteome</keyword>
<dbReference type="SUPFAM" id="SSF48695">
    <property type="entry name" value="Multiheme cytochromes"/>
    <property type="match status" value="1"/>
</dbReference>
<evidence type="ECO:0000313" key="5">
    <source>
        <dbReference type="EMBL" id="MCX2982529.1"/>
    </source>
</evidence>
<organism evidence="5 6">
    <name type="scientific">Candidatus Litorirhabdus singularis</name>
    <dbReference type="NCBI Taxonomy" id="2518993"/>
    <lineage>
        <taxon>Bacteria</taxon>
        <taxon>Pseudomonadati</taxon>
        <taxon>Pseudomonadota</taxon>
        <taxon>Gammaproteobacteria</taxon>
        <taxon>Cellvibrionales</taxon>
        <taxon>Halieaceae</taxon>
        <taxon>Candidatus Litorirhabdus</taxon>
    </lineage>
</organism>
<sequence length="761" mass="80742">MLKKVTNLFLMLALTAAVSACGGGSGGDRAEGVQPGPDEPGGQVPVPPPELPAAPGYADATQVFAFITAAQIPESGFTEVTFQVTDEKGDAIVDLELEDVRFVLSKLRASELGGATGEWQSYINTIEEPDSSVGPGTEPRLQATYEDFRAGGDLLNNLDGTYTYTYVTDVNNPDPDILAQAQAEDLDVSYEPERPHRVAIQFGGGPNPINPYYDWVPATGLAAAPAMQIAATANCNRCHDPLAIHGGGRIEVEYCVTCHNPGSTDAHSGNSVAMKNMVHKIHMGANLPSVQAGGSYIIYGYRNSEHDYSHVQYPQDPRNCQNCHVGTGTSNEFYPDVALTNQGDNWAEYATRDTCGSCHDLVDWDTHARGQPDDSRCASCHQEGGRAGSIASSHALLIRDEAARYDAVVEHVASSGPGDKPSVDIRVTNPYTGEDYDILGDDPFINDGASLNVKLAWSTTDYTNTGNGETNASTISQSALSSATPNGDGSFNVLFDQALPDSGTPPGVAASGSGVAIIDGHPTVVIEEGEDPENIPIRDAHAFFSIDEADGMPVERRDSADIGACLSCHQNLVLHGQNRADNLQSCVACHNPRNTDRDTRAVANNPPTDGKQEESIDMKTMIHAIHAAGMRENPLQIVGFRGFNTYVFDEEHVQYPGRLGNCVTCHGDDGFELPLAAGVLATTVDTGSDPSDPADDLVTTAATAVCASCHDSDLATGHMIDFGGRFATTQAAIDDGTEAEGCDLCHAAGRDHEVRRLHGVD</sequence>
<feature type="domain" description="Outer membrane cytochrome MtrC/MtrF-like" evidence="4">
    <location>
        <begin position="561"/>
        <end position="759"/>
    </location>
</feature>
<feature type="chain" id="PRO_5045996669" evidence="2">
    <location>
        <begin position="21"/>
        <end position="761"/>
    </location>
</feature>
<evidence type="ECO:0000259" key="3">
    <source>
        <dbReference type="Pfam" id="PF22112"/>
    </source>
</evidence>
<evidence type="ECO:0000313" key="6">
    <source>
        <dbReference type="Proteomes" id="UP001143362"/>
    </source>
</evidence>
<evidence type="ECO:0000256" key="1">
    <source>
        <dbReference type="SAM" id="MobiDB-lite"/>
    </source>
</evidence>
<dbReference type="InterPro" id="IPR054336">
    <property type="entry name" value="OmcA-like_N"/>
</dbReference>
<dbReference type="Pfam" id="PF22112">
    <property type="entry name" value="OmcA-like_N"/>
    <property type="match status" value="1"/>
</dbReference>
<comment type="caution">
    <text evidence="5">The sequence shown here is derived from an EMBL/GenBank/DDBJ whole genome shotgun (WGS) entry which is preliminary data.</text>
</comment>
<dbReference type="InterPro" id="IPR054337">
    <property type="entry name" value="Mtrc-MtrF-like_dom_II/IV"/>
</dbReference>
<feature type="domain" description="Outer membrane cytochrome MtrC/MtrF-like" evidence="4">
    <location>
        <begin position="229"/>
        <end position="394"/>
    </location>
</feature>